<evidence type="ECO:0000259" key="3">
    <source>
        <dbReference type="PROSITE" id="PS51000"/>
    </source>
</evidence>
<dbReference type="InterPro" id="IPR026881">
    <property type="entry name" value="WYL_dom"/>
</dbReference>
<accession>A0ABP8ZQH4</accession>
<dbReference type="Gene3D" id="1.10.10.10">
    <property type="entry name" value="Winged helix-like DNA-binding domain superfamily/Winged helix DNA-binding domain"/>
    <property type="match status" value="1"/>
</dbReference>
<evidence type="ECO:0000256" key="2">
    <source>
        <dbReference type="ARBA" id="ARBA00023163"/>
    </source>
</evidence>
<sequence length="326" mass="38617">MDDSLNKFDRIIAILIQLQSKKIVRAQDLADRFNVSLRTIYRDVRTLEASGVPIYSEAGIGYSLMDGYRLPPIMFTREEASSFIAAEKLMQKFTDAALDKHYKSAMYKLKAVLKNSDKDWLDTIESKVIMQSNQKLFNENAPNALTLFFESIAERKQTLLLYQTFDTEEINERIIEPVGIFHQNNFWYVLGYCHLRKDYRQFRTDRIQQIKKTDLDFTIEHKTLEELLHKEKSIHSLIKVRILVNKKIARYLNWERKQYGFVSEKNIGNQVEMTFMCFDIKESFPRWYLMFADHADILEPDELKDRVLELLELNTNRLLQKKQSQT</sequence>
<organism evidence="4 5">
    <name type="scientific">Flavobacterium hankyongi</name>
    <dbReference type="NCBI Taxonomy" id="1176532"/>
    <lineage>
        <taxon>Bacteria</taxon>
        <taxon>Pseudomonadati</taxon>
        <taxon>Bacteroidota</taxon>
        <taxon>Flavobacteriia</taxon>
        <taxon>Flavobacteriales</taxon>
        <taxon>Flavobacteriaceae</taxon>
        <taxon>Flavobacterium</taxon>
    </lineage>
</organism>
<name>A0ABP8ZQH4_9FLAO</name>
<dbReference type="PROSITE" id="PS52050">
    <property type="entry name" value="WYL"/>
    <property type="match status" value="1"/>
</dbReference>
<dbReference type="InterPro" id="IPR036388">
    <property type="entry name" value="WH-like_DNA-bd_sf"/>
</dbReference>
<dbReference type="SUPFAM" id="SSF46785">
    <property type="entry name" value="Winged helix' DNA-binding domain"/>
    <property type="match status" value="1"/>
</dbReference>
<evidence type="ECO:0000313" key="4">
    <source>
        <dbReference type="EMBL" id="GAA4762703.1"/>
    </source>
</evidence>
<dbReference type="EMBL" id="BAABIP010000007">
    <property type="protein sequence ID" value="GAA4762703.1"/>
    <property type="molecule type" value="Genomic_DNA"/>
</dbReference>
<evidence type="ECO:0000313" key="5">
    <source>
        <dbReference type="Proteomes" id="UP001500141"/>
    </source>
</evidence>
<dbReference type="InterPro" id="IPR036390">
    <property type="entry name" value="WH_DNA-bd_sf"/>
</dbReference>
<proteinExistence type="predicted"/>
<dbReference type="PROSITE" id="PS51000">
    <property type="entry name" value="HTH_DEOR_2"/>
    <property type="match status" value="1"/>
</dbReference>
<keyword evidence="1" id="KW-0805">Transcription regulation</keyword>
<dbReference type="InterPro" id="IPR028349">
    <property type="entry name" value="PafC-like"/>
</dbReference>
<dbReference type="Pfam" id="PF13280">
    <property type="entry name" value="WYL"/>
    <property type="match status" value="1"/>
</dbReference>
<dbReference type="Proteomes" id="UP001500141">
    <property type="component" value="Unassembled WGS sequence"/>
</dbReference>
<evidence type="ECO:0000256" key="1">
    <source>
        <dbReference type="ARBA" id="ARBA00023015"/>
    </source>
</evidence>
<dbReference type="Pfam" id="PF08279">
    <property type="entry name" value="HTH_11"/>
    <property type="match status" value="1"/>
</dbReference>
<reference evidence="5" key="1">
    <citation type="journal article" date="2019" name="Int. J. Syst. Evol. Microbiol.">
        <title>The Global Catalogue of Microorganisms (GCM) 10K type strain sequencing project: providing services to taxonomists for standard genome sequencing and annotation.</title>
        <authorList>
            <consortium name="The Broad Institute Genomics Platform"/>
            <consortium name="The Broad Institute Genome Sequencing Center for Infectious Disease"/>
            <person name="Wu L."/>
            <person name="Ma J."/>
        </authorList>
    </citation>
    <scope>NUCLEOTIDE SEQUENCE [LARGE SCALE GENOMIC DNA]</scope>
    <source>
        <strain evidence="5">JCM 18198</strain>
    </source>
</reference>
<dbReference type="PIRSF" id="PIRSF016838">
    <property type="entry name" value="PafC"/>
    <property type="match status" value="1"/>
</dbReference>
<keyword evidence="5" id="KW-1185">Reference proteome</keyword>
<dbReference type="PANTHER" id="PTHR34580">
    <property type="match status" value="1"/>
</dbReference>
<gene>
    <name evidence="4" type="ORF">GCM10023230_10060</name>
</gene>
<comment type="caution">
    <text evidence="4">The sequence shown here is derived from an EMBL/GenBank/DDBJ whole genome shotgun (WGS) entry which is preliminary data.</text>
</comment>
<dbReference type="RefSeq" id="WP_264543833.1">
    <property type="nucleotide sequence ID" value="NZ_BAABIP010000007.1"/>
</dbReference>
<protein>
    <recommendedName>
        <fullName evidence="3">HTH deoR-type domain-containing protein</fullName>
    </recommendedName>
</protein>
<dbReference type="InterPro" id="IPR013196">
    <property type="entry name" value="HTH_11"/>
</dbReference>
<dbReference type="PANTHER" id="PTHR34580:SF1">
    <property type="entry name" value="PROTEIN PAFC"/>
    <property type="match status" value="1"/>
</dbReference>
<dbReference type="InterPro" id="IPR001034">
    <property type="entry name" value="DeoR_HTH"/>
</dbReference>
<dbReference type="InterPro" id="IPR051534">
    <property type="entry name" value="CBASS_pafABC_assoc_protein"/>
</dbReference>
<feature type="domain" description="HTH deoR-type" evidence="3">
    <location>
        <begin position="7"/>
        <end position="62"/>
    </location>
</feature>
<keyword evidence="2" id="KW-0804">Transcription</keyword>